<protein>
    <recommendedName>
        <fullName evidence="3">PH domain-containing protein</fullName>
    </recommendedName>
</protein>
<dbReference type="EMBL" id="HBHK01015619">
    <property type="protein sequence ID" value="CAD9688280.1"/>
    <property type="molecule type" value="Transcribed_RNA"/>
</dbReference>
<sequence length="192" mass="21440">MGVNETVCHAAMLASAMLVTGVKVAFSGVGDGEGEKHDEEGVQGVETEKEDPESAPGAKQGEIVEEFVPVMGNMEKQSQVLGSWRSRFFYLVELDKDTATAYPALEHCLIKQPTKVLMYWTCTKDEATSKSNRYHPKGLYNVEQCSCQMEKRTIQLDDIFDLTSRKPIKTSIHLRCTNENSASEWCKALLQK</sequence>
<dbReference type="SUPFAM" id="SSF50729">
    <property type="entry name" value="PH domain-like"/>
    <property type="match status" value="1"/>
</dbReference>
<feature type="domain" description="PH" evidence="3">
    <location>
        <begin position="67"/>
        <end position="192"/>
    </location>
</feature>
<feature type="region of interest" description="Disordered" evidence="1">
    <location>
        <begin position="29"/>
        <end position="60"/>
    </location>
</feature>
<organism evidence="4">
    <name type="scientific">Mucochytrium quahogii</name>
    <dbReference type="NCBI Taxonomy" id="96639"/>
    <lineage>
        <taxon>Eukaryota</taxon>
        <taxon>Sar</taxon>
        <taxon>Stramenopiles</taxon>
        <taxon>Bigyra</taxon>
        <taxon>Labyrinthulomycetes</taxon>
        <taxon>Thraustochytrida</taxon>
        <taxon>Thraustochytriidae</taxon>
        <taxon>Mucochytrium</taxon>
    </lineage>
</organism>
<reference evidence="4" key="1">
    <citation type="submission" date="2021-01" db="EMBL/GenBank/DDBJ databases">
        <authorList>
            <person name="Corre E."/>
            <person name="Pelletier E."/>
            <person name="Niang G."/>
            <person name="Scheremetjew M."/>
            <person name="Finn R."/>
            <person name="Kale V."/>
            <person name="Holt S."/>
            <person name="Cochrane G."/>
            <person name="Meng A."/>
            <person name="Brown T."/>
            <person name="Cohen L."/>
        </authorList>
    </citation>
    <scope>NUCLEOTIDE SEQUENCE</scope>
    <source>
        <strain evidence="4">NY070348D</strain>
    </source>
</reference>
<keyword evidence="2" id="KW-0732">Signal</keyword>
<evidence type="ECO:0000313" key="4">
    <source>
        <dbReference type="EMBL" id="CAD9688280.1"/>
    </source>
</evidence>
<dbReference type="InterPro" id="IPR001849">
    <property type="entry name" value="PH_domain"/>
</dbReference>
<accession>A0A7S2S3C4</accession>
<dbReference type="AlphaFoldDB" id="A0A7S2S3C4"/>
<evidence type="ECO:0000256" key="1">
    <source>
        <dbReference type="SAM" id="MobiDB-lite"/>
    </source>
</evidence>
<evidence type="ECO:0000256" key="2">
    <source>
        <dbReference type="SAM" id="SignalP"/>
    </source>
</evidence>
<feature type="signal peptide" evidence="2">
    <location>
        <begin position="1"/>
        <end position="27"/>
    </location>
</feature>
<gene>
    <name evidence="4" type="ORF">QSP1433_LOCUS9825</name>
</gene>
<evidence type="ECO:0000259" key="3">
    <source>
        <dbReference type="PROSITE" id="PS50003"/>
    </source>
</evidence>
<dbReference type="InterPro" id="IPR011993">
    <property type="entry name" value="PH-like_dom_sf"/>
</dbReference>
<feature type="chain" id="PRO_5030840653" description="PH domain-containing protein" evidence="2">
    <location>
        <begin position="28"/>
        <end position="192"/>
    </location>
</feature>
<dbReference type="Gene3D" id="2.30.29.30">
    <property type="entry name" value="Pleckstrin-homology domain (PH domain)/Phosphotyrosine-binding domain (PTB)"/>
    <property type="match status" value="1"/>
</dbReference>
<dbReference type="PROSITE" id="PS50003">
    <property type="entry name" value="PH_DOMAIN"/>
    <property type="match status" value="1"/>
</dbReference>
<proteinExistence type="predicted"/>
<name>A0A7S2S3C4_9STRA</name>